<sequence>MLVEKSFFIDGACDVELGIKRNSKLEYRLSYDDSKDIKALVFLIGGFGANHNMNFLDFERKSVAKAHPVCVISPIYHCFCARVGVIEPYNPYLIPNAKDIELMQKILQLLKCNDKVDVGNYLGFLPWLDAHLQEYKNNKVLEENFMVRLNCDVVPKNGDYQNYGIMSALDIMCVVKDLALQMPEFAELPKIYAGGSYGGYLAMLCAKIAPFYVDGVLDNSGVVLPHLPHILGRETGVPEFVIYGKHYTLACFVKKFWTKDENSPYYFSNANYYARTILNTKHLQTLAQKSTKTIFVHYHSNLDNGAPATQKIELSEKLKELGFDDTLHLIKDENDIDGRTVKSLEHGLRMSDKALCRRELPTMLEKLQGRKSPVGEDNEISYVCEDKLFTFKDVRGGGGYVLDITEFKLK</sequence>
<organism evidence="1 2">
    <name type="scientific">Campylobacter upsaliensis</name>
    <dbReference type="NCBI Taxonomy" id="28080"/>
    <lineage>
        <taxon>Bacteria</taxon>
        <taxon>Pseudomonadati</taxon>
        <taxon>Campylobacterota</taxon>
        <taxon>Epsilonproteobacteria</taxon>
        <taxon>Campylobacterales</taxon>
        <taxon>Campylobacteraceae</taxon>
        <taxon>Campylobacter</taxon>
    </lineage>
</organism>
<evidence type="ECO:0000313" key="1">
    <source>
        <dbReference type="EMBL" id="SUX26019.1"/>
    </source>
</evidence>
<reference evidence="1 2" key="1">
    <citation type="submission" date="2018-06" db="EMBL/GenBank/DDBJ databases">
        <authorList>
            <consortium name="Pathogen Informatics"/>
            <person name="Doyle S."/>
        </authorList>
    </citation>
    <scope>NUCLEOTIDE SEQUENCE [LARGE SCALE GENOMIC DNA]</scope>
    <source>
        <strain evidence="1 2">NCTC12264</strain>
    </source>
</reference>
<dbReference type="RefSeq" id="WP_115628857.1">
    <property type="nucleotide sequence ID" value="NZ_UFUZ01000001.1"/>
</dbReference>
<evidence type="ECO:0000313" key="2">
    <source>
        <dbReference type="Proteomes" id="UP000254161"/>
    </source>
</evidence>
<proteinExistence type="predicted"/>
<dbReference type="InterPro" id="IPR029058">
    <property type="entry name" value="AB_hydrolase_fold"/>
</dbReference>
<name>A0A381EGE8_CAMUP</name>
<accession>A0A381EGE8</accession>
<dbReference type="InterPro" id="IPR022605">
    <property type="entry name" value="DUF2920"/>
</dbReference>
<dbReference type="Pfam" id="PF11144">
    <property type="entry name" value="DUF2920"/>
    <property type="match status" value="1"/>
</dbReference>
<dbReference type="SUPFAM" id="SSF53474">
    <property type="entry name" value="alpha/beta-Hydrolases"/>
    <property type="match status" value="1"/>
</dbReference>
<dbReference type="Proteomes" id="UP000254161">
    <property type="component" value="Unassembled WGS sequence"/>
</dbReference>
<dbReference type="AlphaFoldDB" id="A0A381EGE8"/>
<dbReference type="EMBL" id="UFUZ01000001">
    <property type="protein sequence ID" value="SUX26019.1"/>
    <property type="molecule type" value="Genomic_DNA"/>
</dbReference>
<protein>
    <submittedName>
        <fullName evidence="1">Carbonic anyhydrase</fullName>
    </submittedName>
</protein>
<dbReference type="Gene3D" id="3.40.50.1820">
    <property type="entry name" value="alpha/beta hydrolase"/>
    <property type="match status" value="1"/>
</dbReference>
<gene>
    <name evidence="1" type="ORF">NCTC12264_00226</name>
</gene>